<dbReference type="Pfam" id="PF02469">
    <property type="entry name" value="Fasciclin"/>
    <property type="match status" value="2"/>
</dbReference>
<organism evidence="2 3">
    <name type="scientific">Chitinophaga defluvii</name>
    <dbReference type="NCBI Taxonomy" id="3163343"/>
    <lineage>
        <taxon>Bacteria</taxon>
        <taxon>Pseudomonadati</taxon>
        <taxon>Bacteroidota</taxon>
        <taxon>Chitinophagia</taxon>
        <taxon>Chitinophagales</taxon>
        <taxon>Chitinophagaceae</taxon>
        <taxon>Chitinophaga</taxon>
    </lineage>
</organism>
<dbReference type="SUPFAM" id="SSF82153">
    <property type="entry name" value="FAS1 domain"/>
    <property type="match status" value="2"/>
</dbReference>
<dbReference type="RefSeq" id="WP_354659635.1">
    <property type="nucleotide sequence ID" value="NZ_JBEXAC010000001.1"/>
</dbReference>
<dbReference type="PANTHER" id="PTHR10900">
    <property type="entry name" value="PERIOSTIN-RELATED"/>
    <property type="match status" value="1"/>
</dbReference>
<dbReference type="InterPro" id="IPR050904">
    <property type="entry name" value="Adhesion/Biosynth-related"/>
</dbReference>
<dbReference type="Gene3D" id="2.30.180.10">
    <property type="entry name" value="FAS1 domain"/>
    <property type="match status" value="2"/>
</dbReference>
<keyword evidence="3" id="KW-1185">Reference proteome</keyword>
<proteinExistence type="predicted"/>
<comment type="caution">
    <text evidence="2">The sequence shown here is derived from an EMBL/GenBank/DDBJ whole genome shotgun (WGS) entry which is preliminary data.</text>
</comment>
<accession>A0ABV2T4D7</accession>
<sequence length="352" mass="40453">MKSYYHHLYKLLLCLLPFVVSCKHEQLEIYTEHVSYRPGGDFIKNNYDLSMFAAAIEKAGLMEELNGPGPFTILAPSNQAFYELGLQRPSDFDRLNKDSLRFMMQYHVLNRRLNTRDIPVKGVDVRYATLADGKEIYVSNETNGPLYNRYHFNGSLSTPADVTITNGTLHVLNKVMKYEKGTVRDWLEKRKDYSIITAAFKKFGFWKLLAEDGPFTVFAPDNAAFEKSGIDIAAIEKMDTSAFYGNRLFGVYIQRVRNYFISDFIVFKTNNNEYSLSDYIYGDNYYLTMQAEEAWPKKDLLFSVMVRTAKDYPYEVLPKADGCELARRDNLTDNGIVQPMVTLAVQPKDATK</sequence>
<dbReference type="EMBL" id="JBEXAC010000001">
    <property type="protein sequence ID" value="MET6996994.1"/>
    <property type="molecule type" value="Genomic_DNA"/>
</dbReference>
<dbReference type="PROSITE" id="PS50213">
    <property type="entry name" value="FAS1"/>
    <property type="match status" value="2"/>
</dbReference>
<evidence type="ECO:0000259" key="1">
    <source>
        <dbReference type="PROSITE" id="PS50213"/>
    </source>
</evidence>
<evidence type="ECO:0000313" key="3">
    <source>
        <dbReference type="Proteomes" id="UP001549749"/>
    </source>
</evidence>
<dbReference type="InterPro" id="IPR036378">
    <property type="entry name" value="FAS1_dom_sf"/>
</dbReference>
<dbReference type="InterPro" id="IPR000782">
    <property type="entry name" value="FAS1_domain"/>
</dbReference>
<dbReference type="PANTHER" id="PTHR10900:SF77">
    <property type="entry name" value="FI19380P1"/>
    <property type="match status" value="1"/>
</dbReference>
<feature type="domain" description="FAS1" evidence="1">
    <location>
        <begin position="36"/>
        <end position="176"/>
    </location>
</feature>
<dbReference type="PROSITE" id="PS51257">
    <property type="entry name" value="PROKAR_LIPOPROTEIN"/>
    <property type="match status" value="1"/>
</dbReference>
<dbReference type="Proteomes" id="UP001549749">
    <property type="component" value="Unassembled WGS sequence"/>
</dbReference>
<gene>
    <name evidence="2" type="ORF">ABR189_06425</name>
</gene>
<reference evidence="2 3" key="1">
    <citation type="submission" date="2024-06" db="EMBL/GenBank/DDBJ databases">
        <title>Chitinophaga defluvii sp. nov., isolated from municipal sewage.</title>
        <authorList>
            <person name="Zhang L."/>
        </authorList>
    </citation>
    <scope>NUCLEOTIDE SEQUENCE [LARGE SCALE GENOMIC DNA]</scope>
    <source>
        <strain evidence="2 3">H8</strain>
    </source>
</reference>
<feature type="domain" description="FAS1" evidence="1">
    <location>
        <begin position="180"/>
        <end position="344"/>
    </location>
</feature>
<protein>
    <submittedName>
        <fullName evidence="2">Fasciclin domain-containing protein</fullName>
    </submittedName>
</protein>
<evidence type="ECO:0000313" key="2">
    <source>
        <dbReference type="EMBL" id="MET6996994.1"/>
    </source>
</evidence>
<dbReference type="SMART" id="SM00554">
    <property type="entry name" value="FAS1"/>
    <property type="match status" value="1"/>
</dbReference>
<name>A0ABV2T4D7_9BACT</name>